<dbReference type="EMBL" id="UGYV01000001">
    <property type="protein sequence ID" value="SUI87891.1"/>
    <property type="molecule type" value="Genomic_DNA"/>
</dbReference>
<evidence type="ECO:0000313" key="9">
    <source>
        <dbReference type="Proteomes" id="UP000255061"/>
    </source>
</evidence>
<dbReference type="Pfam" id="PF14659">
    <property type="entry name" value="Phage_int_SAM_3"/>
    <property type="match status" value="1"/>
</dbReference>
<dbReference type="InterPro" id="IPR004107">
    <property type="entry name" value="Integrase_SAM-like_N"/>
</dbReference>
<evidence type="ECO:0000256" key="5">
    <source>
        <dbReference type="PROSITE-ProRule" id="PRU01248"/>
    </source>
</evidence>
<dbReference type="GO" id="GO:0003677">
    <property type="term" value="F:DNA binding"/>
    <property type="evidence" value="ECO:0007669"/>
    <property type="project" value="UniProtKB-UniRule"/>
</dbReference>
<evidence type="ECO:0000313" key="8">
    <source>
        <dbReference type="EMBL" id="SUI87891.1"/>
    </source>
</evidence>
<comment type="similarity">
    <text evidence="1">Belongs to the 'phage' integrase family.</text>
</comment>
<evidence type="ECO:0000256" key="4">
    <source>
        <dbReference type="ARBA" id="ARBA00023172"/>
    </source>
</evidence>
<reference evidence="8 9" key="1">
    <citation type="submission" date="2018-06" db="EMBL/GenBank/DDBJ databases">
        <authorList>
            <consortium name="Pathogen Informatics"/>
            <person name="Doyle S."/>
        </authorList>
    </citation>
    <scope>NUCLEOTIDE SEQUENCE [LARGE SCALE GENOMIC DNA]</scope>
    <source>
        <strain evidence="8 9">NCTC10736</strain>
    </source>
</reference>
<proteinExistence type="inferred from homology"/>
<dbReference type="InterPro" id="IPR011010">
    <property type="entry name" value="DNA_brk_join_enz"/>
</dbReference>
<dbReference type="Proteomes" id="UP000255061">
    <property type="component" value="Unassembled WGS sequence"/>
</dbReference>
<dbReference type="InterPro" id="IPR013762">
    <property type="entry name" value="Integrase-like_cat_sf"/>
</dbReference>
<dbReference type="Gene3D" id="1.10.150.130">
    <property type="match status" value="1"/>
</dbReference>
<dbReference type="InterPro" id="IPR010998">
    <property type="entry name" value="Integrase_recombinase_N"/>
</dbReference>
<dbReference type="Gene3D" id="1.10.443.10">
    <property type="entry name" value="Intergrase catalytic core"/>
    <property type="match status" value="1"/>
</dbReference>
<keyword evidence="4" id="KW-0233">DNA recombination</keyword>
<organism evidence="8 9">
    <name type="scientific">Shewanella morhuae</name>
    <dbReference type="NCBI Taxonomy" id="365591"/>
    <lineage>
        <taxon>Bacteria</taxon>
        <taxon>Pseudomonadati</taxon>
        <taxon>Pseudomonadota</taxon>
        <taxon>Gammaproteobacteria</taxon>
        <taxon>Alteromonadales</taxon>
        <taxon>Shewanellaceae</taxon>
        <taxon>Shewanella</taxon>
    </lineage>
</organism>
<feature type="domain" description="Tyr recombinase" evidence="6">
    <location>
        <begin position="193"/>
        <end position="364"/>
    </location>
</feature>
<evidence type="ECO:0000259" key="7">
    <source>
        <dbReference type="PROSITE" id="PS51900"/>
    </source>
</evidence>
<protein>
    <submittedName>
        <fullName evidence="8">Site-specific tyrosine recombinase XerC</fullName>
    </submittedName>
</protein>
<dbReference type="GO" id="GO:0006310">
    <property type="term" value="P:DNA recombination"/>
    <property type="evidence" value="ECO:0007669"/>
    <property type="project" value="UniProtKB-KW"/>
</dbReference>
<dbReference type="InterPro" id="IPR002104">
    <property type="entry name" value="Integrase_catalytic"/>
</dbReference>
<dbReference type="GO" id="GO:0015074">
    <property type="term" value="P:DNA integration"/>
    <property type="evidence" value="ECO:0007669"/>
    <property type="project" value="UniProtKB-KW"/>
</dbReference>
<dbReference type="SUPFAM" id="SSF56349">
    <property type="entry name" value="DNA breaking-rejoining enzymes"/>
    <property type="match status" value="1"/>
</dbReference>
<name>A0A380AUG0_9GAMM</name>
<dbReference type="Gene3D" id="3.30.160.390">
    <property type="entry name" value="Integrase, DNA-binding domain"/>
    <property type="match status" value="1"/>
</dbReference>
<dbReference type="PROSITE" id="PS51900">
    <property type="entry name" value="CB"/>
    <property type="match status" value="1"/>
</dbReference>
<dbReference type="CDD" id="cd00796">
    <property type="entry name" value="INT_Rci_Hp1_C"/>
    <property type="match status" value="1"/>
</dbReference>
<feature type="domain" description="Core-binding (CB)" evidence="7">
    <location>
        <begin position="92"/>
        <end position="171"/>
    </location>
</feature>
<dbReference type="PANTHER" id="PTHR30629">
    <property type="entry name" value="PROPHAGE INTEGRASE"/>
    <property type="match status" value="1"/>
</dbReference>
<keyword evidence="2" id="KW-0229">DNA integration</keyword>
<dbReference type="InterPro" id="IPR038488">
    <property type="entry name" value="Integrase_DNA-bd_sf"/>
</dbReference>
<dbReference type="AlphaFoldDB" id="A0A380AUG0"/>
<dbReference type="PROSITE" id="PS51898">
    <property type="entry name" value="TYR_RECOMBINASE"/>
    <property type="match status" value="1"/>
</dbReference>
<dbReference type="InterPro" id="IPR050808">
    <property type="entry name" value="Phage_Integrase"/>
</dbReference>
<accession>A0A380AUG0</accession>
<evidence type="ECO:0000256" key="2">
    <source>
        <dbReference type="ARBA" id="ARBA00022908"/>
    </source>
</evidence>
<evidence type="ECO:0000256" key="3">
    <source>
        <dbReference type="ARBA" id="ARBA00023125"/>
    </source>
</evidence>
<sequence>MPSIKLQQSMIDNLPTPQKITVFYDKYFPAFFMRAYPSGIRCYYVRFQYQGLRQLHVIGNANDITLDDARLEARKHIDALRYGVVREPAPSLTLCAFAEEFFPRYARHWKPSTLLNSQRGFTRHIAPVLGDVPLAALTRQHIDQWFDGMHASKGMANRLLPLLSVMMQQAEVYEYRPAQSNPCKGFKRYKSTHSERYLSEEELKRLWLALDSHEKASPVAVMVLRLLILTGCRCNEVCSVKWADYRQGHWYLPDSKTGAKTVFLSSFARELLSDWPQVSEHLFWHQSPSQPFTPACLDRFWRPFRETIHLNDVRIHDLRHTYASIAVKHNINILTIGRLLGHALPETTLKYTHLAKRDVQQAANVVSQLIAGEMQR</sequence>
<dbReference type="RefSeq" id="WP_115406571.1">
    <property type="nucleotide sequence ID" value="NZ_UGYV01000001.1"/>
</dbReference>
<dbReference type="Pfam" id="PF00589">
    <property type="entry name" value="Phage_integrase"/>
    <property type="match status" value="1"/>
</dbReference>
<keyword evidence="3 5" id="KW-0238">DNA-binding</keyword>
<evidence type="ECO:0000256" key="1">
    <source>
        <dbReference type="ARBA" id="ARBA00008857"/>
    </source>
</evidence>
<dbReference type="PANTHER" id="PTHR30629:SF2">
    <property type="entry name" value="PROPHAGE INTEGRASE INTS-RELATED"/>
    <property type="match status" value="1"/>
</dbReference>
<gene>
    <name evidence="8" type="ORF">NCTC10736_02944</name>
</gene>
<dbReference type="InterPro" id="IPR044068">
    <property type="entry name" value="CB"/>
</dbReference>
<evidence type="ECO:0000259" key="6">
    <source>
        <dbReference type="PROSITE" id="PS51898"/>
    </source>
</evidence>